<evidence type="ECO:0000313" key="1">
    <source>
        <dbReference type="EMBL" id="GEN80955.1"/>
    </source>
</evidence>
<keyword evidence="2" id="KW-1185">Reference proteome</keyword>
<name>A0A511Z0I9_9CELL</name>
<dbReference type="Proteomes" id="UP000321484">
    <property type="component" value="Unassembled WGS sequence"/>
</dbReference>
<organism evidence="1 2">
    <name type="scientific">Actinotalea fermentans</name>
    <dbReference type="NCBI Taxonomy" id="43671"/>
    <lineage>
        <taxon>Bacteria</taxon>
        <taxon>Bacillati</taxon>
        <taxon>Actinomycetota</taxon>
        <taxon>Actinomycetes</taxon>
        <taxon>Micrococcales</taxon>
        <taxon>Cellulomonadaceae</taxon>
        <taxon>Actinotalea</taxon>
    </lineage>
</organism>
<dbReference type="Gene3D" id="3.40.30.10">
    <property type="entry name" value="Glutaredoxin"/>
    <property type="match status" value="1"/>
</dbReference>
<dbReference type="OrthoDB" id="8779161at2"/>
<reference evidence="1 2" key="1">
    <citation type="submission" date="2019-07" db="EMBL/GenBank/DDBJ databases">
        <title>Whole genome shotgun sequence of Actinotalea fermentans NBRC 105374.</title>
        <authorList>
            <person name="Hosoyama A."/>
            <person name="Uohara A."/>
            <person name="Ohji S."/>
            <person name="Ichikawa N."/>
        </authorList>
    </citation>
    <scope>NUCLEOTIDE SEQUENCE [LARGE SCALE GENOMIC DNA]</scope>
    <source>
        <strain evidence="1 2">NBRC 105374</strain>
    </source>
</reference>
<dbReference type="InterPro" id="IPR008554">
    <property type="entry name" value="Glutaredoxin-like"/>
</dbReference>
<dbReference type="SUPFAM" id="SSF52833">
    <property type="entry name" value="Thioredoxin-like"/>
    <property type="match status" value="1"/>
</dbReference>
<evidence type="ECO:0000313" key="2">
    <source>
        <dbReference type="Proteomes" id="UP000321484"/>
    </source>
</evidence>
<protein>
    <submittedName>
        <fullName evidence="1">Thioredoxin family protein</fullName>
    </submittedName>
</protein>
<accession>A0A511Z0I9</accession>
<comment type="caution">
    <text evidence="1">The sequence shown here is derived from an EMBL/GenBank/DDBJ whole genome shotgun (WGS) entry which is preliminary data.</text>
</comment>
<dbReference type="EMBL" id="BJYK01000009">
    <property type="protein sequence ID" value="GEN80955.1"/>
    <property type="molecule type" value="Genomic_DNA"/>
</dbReference>
<sequence>MGSDGRVVLYVRAGCHLCATGREVVAGVTEELGVPFNEVDIDVSPSTRSLFGELVPAVTVDGVLVDHWRIDPMRLRRALAGSA</sequence>
<dbReference type="InterPro" id="IPR036249">
    <property type="entry name" value="Thioredoxin-like_sf"/>
</dbReference>
<proteinExistence type="predicted"/>
<dbReference type="Pfam" id="PF05768">
    <property type="entry name" value="Glrx-like"/>
    <property type="match status" value="1"/>
</dbReference>
<dbReference type="AlphaFoldDB" id="A0A511Z0I9"/>
<gene>
    <name evidence="1" type="ORF">AFE02nite_26890</name>
</gene>